<dbReference type="InterPro" id="IPR036388">
    <property type="entry name" value="WH-like_DNA-bd_sf"/>
</dbReference>
<feature type="domain" description="HTH rpiR-type" evidence="1">
    <location>
        <begin position="41"/>
        <end position="117"/>
    </location>
</feature>
<dbReference type="Proteomes" id="UP000249130">
    <property type="component" value="Unassembled WGS sequence"/>
</dbReference>
<dbReference type="SUPFAM" id="SSF46689">
    <property type="entry name" value="Homeodomain-like"/>
    <property type="match status" value="1"/>
</dbReference>
<dbReference type="Gene3D" id="1.10.10.10">
    <property type="entry name" value="Winged helix-like DNA-binding domain superfamily/Winged helix DNA-binding domain"/>
    <property type="match status" value="1"/>
</dbReference>
<evidence type="ECO:0000313" key="2">
    <source>
        <dbReference type="EMBL" id="RAI46041.1"/>
    </source>
</evidence>
<evidence type="ECO:0000313" key="3">
    <source>
        <dbReference type="Proteomes" id="UP000249130"/>
    </source>
</evidence>
<dbReference type="InterPro" id="IPR047640">
    <property type="entry name" value="RpiR-like"/>
</dbReference>
<name>A0A327L665_9BRAD</name>
<protein>
    <recommendedName>
        <fullName evidence="1">HTH rpiR-type domain-containing protein</fullName>
    </recommendedName>
</protein>
<keyword evidence="3" id="KW-1185">Reference proteome</keyword>
<dbReference type="Gene3D" id="3.40.50.10490">
    <property type="entry name" value="Glucose-6-phosphate isomerase like protein, domain 1"/>
    <property type="match status" value="1"/>
</dbReference>
<sequence>MTVRMPWRASAAYIRPVGAHETRISYLRLDEISVSFSRMVLPLEQAIRAHYERLPAGERKIADVLLDLGDELPAYSATELAERAGVSKATATRLVRRLGYSDYQELRQQARAGTAAGSPLAELRETAVPGTLGRHLDHDVSCLTLTLKGTPPEDAARAVAVLARAPRIWVIGFRNSHALALYARELLVQVKPDVRLLPLPGQTLAEDLSALGAGDTVLMLGFRRRPPVLAKILRVARTAGADVVLLTDPSLGDVADEATVTFRCLSRGASLFDSYVAPLSLLNYLCAEVALALGETAQAKLRRSEQLHDVFGDFGF</sequence>
<dbReference type="GO" id="GO:0003700">
    <property type="term" value="F:DNA-binding transcription factor activity"/>
    <property type="evidence" value="ECO:0007669"/>
    <property type="project" value="InterPro"/>
</dbReference>
<dbReference type="PANTHER" id="PTHR30514:SF18">
    <property type="entry name" value="RPIR-FAMILY TRANSCRIPTIONAL REGULATOR"/>
    <property type="match status" value="1"/>
</dbReference>
<dbReference type="GO" id="GO:0003677">
    <property type="term" value="F:DNA binding"/>
    <property type="evidence" value="ECO:0007669"/>
    <property type="project" value="InterPro"/>
</dbReference>
<dbReference type="InterPro" id="IPR046348">
    <property type="entry name" value="SIS_dom_sf"/>
</dbReference>
<gene>
    <name evidence="2" type="ORF">CH341_01000</name>
</gene>
<dbReference type="PROSITE" id="PS51071">
    <property type="entry name" value="HTH_RPIR"/>
    <property type="match status" value="1"/>
</dbReference>
<dbReference type="SUPFAM" id="SSF53697">
    <property type="entry name" value="SIS domain"/>
    <property type="match status" value="1"/>
</dbReference>
<dbReference type="Pfam" id="PF01380">
    <property type="entry name" value="SIS"/>
    <property type="match status" value="1"/>
</dbReference>
<organism evidence="2 3">
    <name type="scientific">Rhodoplanes roseus</name>
    <dbReference type="NCBI Taxonomy" id="29409"/>
    <lineage>
        <taxon>Bacteria</taxon>
        <taxon>Pseudomonadati</taxon>
        <taxon>Pseudomonadota</taxon>
        <taxon>Alphaproteobacteria</taxon>
        <taxon>Hyphomicrobiales</taxon>
        <taxon>Nitrobacteraceae</taxon>
        <taxon>Rhodoplanes</taxon>
    </lineage>
</organism>
<accession>A0A327L665</accession>
<dbReference type="Pfam" id="PF01418">
    <property type="entry name" value="HTH_6"/>
    <property type="match status" value="1"/>
</dbReference>
<evidence type="ECO:0000259" key="1">
    <source>
        <dbReference type="PROSITE" id="PS51071"/>
    </source>
</evidence>
<proteinExistence type="predicted"/>
<comment type="caution">
    <text evidence="2">The sequence shown here is derived from an EMBL/GenBank/DDBJ whole genome shotgun (WGS) entry which is preliminary data.</text>
</comment>
<dbReference type="CDD" id="cd04795">
    <property type="entry name" value="SIS"/>
    <property type="match status" value="1"/>
</dbReference>
<dbReference type="InterPro" id="IPR009057">
    <property type="entry name" value="Homeodomain-like_sf"/>
</dbReference>
<dbReference type="AlphaFoldDB" id="A0A327L665"/>
<dbReference type="GO" id="GO:1901135">
    <property type="term" value="P:carbohydrate derivative metabolic process"/>
    <property type="evidence" value="ECO:0007669"/>
    <property type="project" value="InterPro"/>
</dbReference>
<dbReference type="OrthoDB" id="3237351at2"/>
<reference evidence="2 3" key="1">
    <citation type="submission" date="2017-07" db="EMBL/GenBank/DDBJ databases">
        <title>Draft Genome Sequences of Select Purple Nonsulfur Bacteria.</title>
        <authorList>
            <person name="Lasarre B."/>
            <person name="Mckinlay J.B."/>
        </authorList>
    </citation>
    <scope>NUCLEOTIDE SEQUENCE [LARGE SCALE GENOMIC DNA]</scope>
    <source>
        <strain evidence="2 3">DSM 5909</strain>
    </source>
</reference>
<dbReference type="InterPro" id="IPR001347">
    <property type="entry name" value="SIS_dom"/>
</dbReference>
<dbReference type="GO" id="GO:0097367">
    <property type="term" value="F:carbohydrate derivative binding"/>
    <property type="evidence" value="ECO:0007669"/>
    <property type="project" value="InterPro"/>
</dbReference>
<dbReference type="EMBL" id="NPEX01000003">
    <property type="protein sequence ID" value="RAI46041.1"/>
    <property type="molecule type" value="Genomic_DNA"/>
</dbReference>
<dbReference type="PANTHER" id="PTHR30514">
    <property type="entry name" value="GLUCOKINASE"/>
    <property type="match status" value="1"/>
</dbReference>
<dbReference type="InterPro" id="IPR000281">
    <property type="entry name" value="HTH_RpiR"/>
</dbReference>